<dbReference type="EMBL" id="JAGSOG010000015">
    <property type="protein sequence ID" value="MBR7832701.1"/>
    <property type="molecule type" value="Genomic_DNA"/>
</dbReference>
<dbReference type="SMART" id="SM00346">
    <property type="entry name" value="HTH_ICLR"/>
    <property type="match status" value="2"/>
</dbReference>
<comment type="caution">
    <text evidence="7">The sequence shown here is derived from an EMBL/GenBank/DDBJ whole genome shotgun (WGS) entry which is preliminary data.</text>
</comment>
<proteinExistence type="predicted"/>
<dbReference type="Pfam" id="PF09339">
    <property type="entry name" value="HTH_IclR"/>
    <property type="match status" value="2"/>
</dbReference>
<keyword evidence="1" id="KW-0805">Transcription regulation</keyword>
<organism evidence="7 8">
    <name type="scientific">Actinospica durhamensis</name>
    <dbReference type="NCBI Taxonomy" id="1508375"/>
    <lineage>
        <taxon>Bacteria</taxon>
        <taxon>Bacillati</taxon>
        <taxon>Actinomycetota</taxon>
        <taxon>Actinomycetes</taxon>
        <taxon>Catenulisporales</taxon>
        <taxon>Actinospicaceae</taxon>
        <taxon>Actinospica</taxon>
    </lineage>
</organism>
<dbReference type="InterPro" id="IPR036388">
    <property type="entry name" value="WH-like_DNA-bd_sf"/>
</dbReference>
<protein>
    <submittedName>
        <fullName evidence="7">Helix-turn-helix domain-containing protein</fullName>
    </submittedName>
</protein>
<name>A0A941EK65_9ACTN</name>
<gene>
    <name evidence="7" type="ORF">KDL01_05485</name>
</gene>
<dbReference type="PROSITE" id="PS51077">
    <property type="entry name" value="HTH_ICLR"/>
    <property type="match status" value="2"/>
</dbReference>
<evidence type="ECO:0000313" key="7">
    <source>
        <dbReference type="EMBL" id="MBR7832701.1"/>
    </source>
</evidence>
<feature type="domain" description="HTH iclR-type" evidence="5">
    <location>
        <begin position="310"/>
        <end position="371"/>
    </location>
</feature>
<dbReference type="GO" id="GO:0003677">
    <property type="term" value="F:DNA binding"/>
    <property type="evidence" value="ECO:0007669"/>
    <property type="project" value="UniProtKB-KW"/>
</dbReference>
<evidence type="ECO:0000256" key="4">
    <source>
        <dbReference type="SAM" id="MobiDB-lite"/>
    </source>
</evidence>
<dbReference type="InterPro" id="IPR050707">
    <property type="entry name" value="HTH_MetabolicPath_Reg"/>
</dbReference>
<dbReference type="SUPFAM" id="SSF46785">
    <property type="entry name" value="Winged helix' DNA-binding domain"/>
    <property type="match status" value="2"/>
</dbReference>
<evidence type="ECO:0000259" key="5">
    <source>
        <dbReference type="PROSITE" id="PS51077"/>
    </source>
</evidence>
<dbReference type="GO" id="GO:0045893">
    <property type="term" value="P:positive regulation of DNA-templated transcription"/>
    <property type="evidence" value="ECO:0007669"/>
    <property type="project" value="InterPro"/>
</dbReference>
<dbReference type="Pfam" id="PF01614">
    <property type="entry name" value="IclR_C"/>
    <property type="match status" value="2"/>
</dbReference>
<dbReference type="GO" id="GO:0046278">
    <property type="term" value="P:3,4-dihydroxybenzoate metabolic process"/>
    <property type="evidence" value="ECO:0007669"/>
    <property type="project" value="InterPro"/>
</dbReference>
<dbReference type="Proteomes" id="UP000675781">
    <property type="component" value="Unassembled WGS sequence"/>
</dbReference>
<dbReference type="PANTHER" id="PTHR30136:SF34">
    <property type="entry name" value="TRANSCRIPTIONAL REGULATOR"/>
    <property type="match status" value="1"/>
</dbReference>
<evidence type="ECO:0000256" key="2">
    <source>
        <dbReference type="ARBA" id="ARBA00023125"/>
    </source>
</evidence>
<keyword evidence="3" id="KW-0804">Transcription</keyword>
<dbReference type="AlphaFoldDB" id="A0A941EK65"/>
<evidence type="ECO:0000259" key="6">
    <source>
        <dbReference type="PROSITE" id="PS51078"/>
    </source>
</evidence>
<evidence type="ECO:0000256" key="3">
    <source>
        <dbReference type="ARBA" id="ARBA00023163"/>
    </source>
</evidence>
<sequence length="566" mass="58770">MPHPDESVGPLERGFAVLRALANAPGGRLRASELTRGTGLARSTVDRVATTLVELGALRAEGDGRDLVLAPAAARLGGAYLRGSALPGTLGPLARELAARLDESVSLAVADRDAVRFIVQIKRRRALSVAFRAGDALPAERCAPGALFAADWDAADFEAWHARLAADPSCDAFAALPRSGRATEPRPPEPAQVEAAFRARIERAARDGWAEDDQLIEQGLIAAAVPVYDPAGAQVCALSVVSHTSRQTVRSLAETVLPAMRACAARMTEALAARPGHAANGAPTPTEPEPHEPNLDPTAAAKEQHGPGYLQSLARGISVLSALGGGGPAGMTLSEAAAATGLPRATARRALLTSARQGYVATDGHRFKVLPRVLELGYARLSQLSLGELAQPHLAEVVAAVHESASMAVLDGADIRYVARAAAGRIMSVDIMVGTRFPAYATSMGRVLLADLPGPERLRRLEQTELIALTPHTVTDRAALARVLDAAADEGCALVDQELEEGLRSIAVPVRDPSGRAVAAVNVSMHAARTSAAQARAVVLPILLAAASRISTDLALVSDAAASMAG</sequence>
<dbReference type="InterPro" id="IPR012794">
    <property type="entry name" value="PcaR_PcaU"/>
</dbReference>
<dbReference type="GO" id="GO:0045892">
    <property type="term" value="P:negative regulation of DNA-templated transcription"/>
    <property type="evidence" value="ECO:0007669"/>
    <property type="project" value="TreeGrafter"/>
</dbReference>
<dbReference type="InterPro" id="IPR029016">
    <property type="entry name" value="GAF-like_dom_sf"/>
</dbReference>
<dbReference type="SUPFAM" id="SSF55781">
    <property type="entry name" value="GAF domain-like"/>
    <property type="match status" value="2"/>
</dbReference>
<feature type="region of interest" description="Disordered" evidence="4">
    <location>
        <begin position="274"/>
        <end position="304"/>
    </location>
</feature>
<dbReference type="InterPro" id="IPR036390">
    <property type="entry name" value="WH_DNA-bd_sf"/>
</dbReference>
<evidence type="ECO:0000256" key="1">
    <source>
        <dbReference type="ARBA" id="ARBA00023015"/>
    </source>
</evidence>
<dbReference type="GO" id="GO:0003700">
    <property type="term" value="F:DNA-binding transcription factor activity"/>
    <property type="evidence" value="ECO:0007669"/>
    <property type="project" value="TreeGrafter"/>
</dbReference>
<keyword evidence="2" id="KW-0238">DNA-binding</keyword>
<dbReference type="PANTHER" id="PTHR30136">
    <property type="entry name" value="HELIX-TURN-HELIX TRANSCRIPTIONAL REGULATOR, ICLR FAMILY"/>
    <property type="match status" value="1"/>
</dbReference>
<reference evidence="7" key="1">
    <citation type="submission" date="2021-04" db="EMBL/GenBank/DDBJ databases">
        <title>Genome based classification of Actinospica acidithermotolerans sp. nov., an actinobacterium isolated from an Indonesian hot spring.</title>
        <authorList>
            <person name="Kusuma A.B."/>
            <person name="Putra K.E."/>
            <person name="Nafisah S."/>
            <person name="Loh J."/>
            <person name="Nouioui I."/>
            <person name="Goodfellow M."/>
        </authorList>
    </citation>
    <scope>NUCLEOTIDE SEQUENCE</scope>
    <source>
        <strain evidence="7">CSCA 57</strain>
    </source>
</reference>
<dbReference type="NCBIfam" id="TIGR02431">
    <property type="entry name" value="pcaR_pcaU"/>
    <property type="match status" value="1"/>
</dbReference>
<dbReference type="Gene3D" id="1.10.10.10">
    <property type="entry name" value="Winged helix-like DNA-binding domain superfamily/Winged helix DNA-binding domain"/>
    <property type="match status" value="2"/>
</dbReference>
<dbReference type="InterPro" id="IPR014757">
    <property type="entry name" value="Tscrpt_reg_IclR_C"/>
</dbReference>
<dbReference type="InterPro" id="IPR005471">
    <property type="entry name" value="Tscrpt_reg_IclR_N"/>
</dbReference>
<keyword evidence="8" id="KW-1185">Reference proteome</keyword>
<dbReference type="Gene3D" id="3.30.450.40">
    <property type="match status" value="2"/>
</dbReference>
<accession>A0A941EK65</accession>
<feature type="domain" description="IclR-ED" evidence="6">
    <location>
        <begin position="72"/>
        <end position="273"/>
    </location>
</feature>
<dbReference type="PROSITE" id="PS51078">
    <property type="entry name" value="ICLR_ED"/>
    <property type="match status" value="2"/>
</dbReference>
<feature type="domain" description="HTH iclR-type" evidence="5">
    <location>
        <begin position="8"/>
        <end position="71"/>
    </location>
</feature>
<feature type="domain" description="IclR-ED" evidence="6">
    <location>
        <begin position="372"/>
        <end position="556"/>
    </location>
</feature>
<evidence type="ECO:0000313" key="8">
    <source>
        <dbReference type="Proteomes" id="UP000675781"/>
    </source>
</evidence>